<dbReference type="EMBL" id="JAHQXF010000001">
    <property type="protein sequence ID" value="MBV0924173.1"/>
    <property type="molecule type" value="Genomic_DNA"/>
</dbReference>
<dbReference type="OrthoDB" id="229881at2157"/>
<organism evidence="1 2">
    <name type="scientific">Haloarcula limicola</name>
    <dbReference type="NCBI Taxonomy" id="1429915"/>
    <lineage>
        <taxon>Archaea</taxon>
        <taxon>Methanobacteriati</taxon>
        <taxon>Methanobacteriota</taxon>
        <taxon>Stenosarchaea group</taxon>
        <taxon>Halobacteria</taxon>
        <taxon>Halobacteriales</taxon>
        <taxon>Haloarculaceae</taxon>
        <taxon>Haloarcula</taxon>
    </lineage>
</organism>
<dbReference type="SUPFAM" id="SSF46785">
    <property type="entry name" value="Winged helix' DNA-binding domain"/>
    <property type="match status" value="1"/>
</dbReference>
<accession>A0A8J7YCW1</accession>
<dbReference type="AlphaFoldDB" id="A0A8J7YCW1"/>
<dbReference type="InterPro" id="IPR036390">
    <property type="entry name" value="WH_DNA-bd_sf"/>
</dbReference>
<dbReference type="RefSeq" id="WP_174242488.1">
    <property type="nucleotide sequence ID" value="NZ_JAHQXF010000001.1"/>
</dbReference>
<name>A0A8J7YCW1_9EURY</name>
<protein>
    <submittedName>
        <fullName evidence="1">Winged helix-turn-helix transcriptional regulator</fullName>
    </submittedName>
</protein>
<reference evidence="1 2" key="1">
    <citation type="submission" date="2021-06" db="EMBL/GenBank/DDBJ databases">
        <title>New haloarchaea isolates fom saline soil.</title>
        <authorList>
            <person name="Duran-Viseras A."/>
            <person name="Sanchez-Porro C.S."/>
            <person name="Ventosa A."/>
        </authorList>
    </citation>
    <scope>NUCLEOTIDE SEQUENCE [LARGE SCALE GENOMIC DNA]</scope>
    <source>
        <strain evidence="1 2">JCM 183640</strain>
    </source>
</reference>
<sequence length="101" mass="11284">MERLSNQVEKEGRDLTILEAVINNGPIGIVRLSEETGIPEHKVRYSLRMLEDDELVDPTPQGAIPADDIDQRVADINEGIETLVDRLEELEGLFATTETPE</sequence>
<dbReference type="Proteomes" id="UP000766550">
    <property type="component" value="Unassembled WGS sequence"/>
</dbReference>
<dbReference type="Pfam" id="PF13412">
    <property type="entry name" value="HTH_24"/>
    <property type="match status" value="1"/>
</dbReference>
<evidence type="ECO:0000313" key="2">
    <source>
        <dbReference type="Proteomes" id="UP000766550"/>
    </source>
</evidence>
<gene>
    <name evidence="1" type="ORF">KTS45_08130</name>
</gene>
<evidence type="ECO:0000313" key="1">
    <source>
        <dbReference type="EMBL" id="MBV0924173.1"/>
    </source>
</evidence>
<proteinExistence type="predicted"/>
<dbReference type="Gene3D" id="1.10.10.10">
    <property type="entry name" value="Winged helix-like DNA-binding domain superfamily/Winged helix DNA-binding domain"/>
    <property type="match status" value="1"/>
</dbReference>
<dbReference type="InterPro" id="IPR036388">
    <property type="entry name" value="WH-like_DNA-bd_sf"/>
</dbReference>
<comment type="caution">
    <text evidence="1">The sequence shown here is derived from an EMBL/GenBank/DDBJ whole genome shotgun (WGS) entry which is preliminary data.</text>
</comment>
<keyword evidence="2" id="KW-1185">Reference proteome</keyword>